<dbReference type="Pfam" id="PF11343">
    <property type="entry name" value="DUF3145"/>
    <property type="match status" value="1"/>
</dbReference>
<name>A0A0A0JG74_9MICO</name>
<dbReference type="AlphaFoldDB" id="A0A0A0JG74"/>
<dbReference type="RefSeq" id="WP_035910686.1">
    <property type="nucleotide sequence ID" value="NZ_AVPJ01000001.1"/>
</dbReference>
<dbReference type="OrthoDB" id="3210860at2"/>
<dbReference type="Proteomes" id="UP000030002">
    <property type="component" value="Unassembled WGS sequence"/>
</dbReference>
<gene>
    <name evidence="1" type="ORF">N802_00430</name>
</gene>
<evidence type="ECO:0000313" key="1">
    <source>
        <dbReference type="EMBL" id="KGN34596.1"/>
    </source>
</evidence>
<proteinExistence type="predicted"/>
<dbReference type="InterPro" id="IPR021491">
    <property type="entry name" value="DUF3145"/>
</dbReference>
<comment type="caution">
    <text evidence="1">The sequence shown here is derived from an EMBL/GenBank/DDBJ whole genome shotgun (WGS) entry which is preliminary data.</text>
</comment>
<protein>
    <recommendedName>
        <fullName evidence="3">DUF3145 domain-containing protein</fullName>
    </recommendedName>
</protein>
<evidence type="ECO:0000313" key="2">
    <source>
        <dbReference type="Proteomes" id="UP000030002"/>
    </source>
</evidence>
<dbReference type="EMBL" id="AVPJ01000001">
    <property type="protein sequence ID" value="KGN34596.1"/>
    <property type="molecule type" value="Genomic_DNA"/>
</dbReference>
<dbReference type="eggNOG" id="ENOG502ZWGX">
    <property type="taxonomic scope" value="Bacteria"/>
</dbReference>
<accession>A0A0A0JG74</accession>
<reference evidence="1 2" key="1">
    <citation type="submission" date="2013-08" db="EMBL/GenBank/DDBJ databases">
        <title>The genome sequence of Knoellia sinensis.</title>
        <authorList>
            <person name="Zhu W."/>
            <person name="Wang G."/>
        </authorList>
    </citation>
    <scope>NUCLEOTIDE SEQUENCE [LARGE SCALE GENOMIC DNA]</scope>
    <source>
        <strain evidence="1 2">KCTC 19936</strain>
    </source>
</reference>
<keyword evidence="2" id="KW-1185">Reference proteome</keyword>
<dbReference type="STRING" id="1385520.N802_00430"/>
<sequence length="171" mass="18523">MSVATRRVSTRGVVFIHSAPAALCPHIAWALEKATGSRVVIDWTAQPAAPGHMRGEWSWIGEQGTGAHLASTLRGWQGLRYEVTEDPSAGCDGSRWSHTPSLGIHHATTSASGDAVVNEERLKEILMLAQGSTDAIEEMLEEVLGTEWDAELEPFRYAGDGAPVRWLHKVG</sequence>
<evidence type="ECO:0008006" key="3">
    <source>
        <dbReference type="Google" id="ProtNLM"/>
    </source>
</evidence>
<organism evidence="1 2">
    <name type="scientific">Knoellia sinensis KCTC 19936</name>
    <dbReference type="NCBI Taxonomy" id="1385520"/>
    <lineage>
        <taxon>Bacteria</taxon>
        <taxon>Bacillati</taxon>
        <taxon>Actinomycetota</taxon>
        <taxon>Actinomycetes</taxon>
        <taxon>Micrococcales</taxon>
        <taxon>Intrasporangiaceae</taxon>
        <taxon>Knoellia</taxon>
    </lineage>
</organism>